<accession>A0A834EF22</accession>
<proteinExistence type="predicted"/>
<sequence>MLVWGEKSLIFASQVRQISPDNQQKHQSPNQPHSQKGSGILLRQQESLGSYESIPDPTLKSVRTSPLVSFPIPSCISEVPMPFAIQCPVISVRSGGGQFPGQPAAGAQRLQQPVSKCLKRVRLAFLNLVLLGSREAPP</sequence>
<dbReference type="AlphaFoldDB" id="A0A834EF22"/>
<evidence type="ECO:0000256" key="1">
    <source>
        <dbReference type="SAM" id="MobiDB-lite"/>
    </source>
</evidence>
<reference evidence="2 3" key="1">
    <citation type="journal article" date="2020" name="Nature">
        <title>Six reference-quality genomes reveal evolution of bat adaptations.</title>
        <authorList>
            <person name="Jebb D."/>
            <person name="Huang Z."/>
            <person name="Pippel M."/>
            <person name="Hughes G.M."/>
            <person name="Lavrichenko K."/>
            <person name="Devanna P."/>
            <person name="Winkler S."/>
            <person name="Jermiin L.S."/>
            <person name="Skirmuntt E.C."/>
            <person name="Katzourakis A."/>
            <person name="Burkitt-Gray L."/>
            <person name="Ray D.A."/>
            <person name="Sullivan K.A.M."/>
            <person name="Roscito J.G."/>
            <person name="Kirilenko B.M."/>
            <person name="Davalos L.M."/>
            <person name="Corthals A.P."/>
            <person name="Power M.L."/>
            <person name="Jones G."/>
            <person name="Ransome R.D."/>
            <person name="Dechmann D.K.N."/>
            <person name="Locatelli A.G."/>
            <person name="Puechmaille S.J."/>
            <person name="Fedrigo O."/>
            <person name="Jarvis E.D."/>
            <person name="Hiller M."/>
            <person name="Vernes S.C."/>
            <person name="Myers E.W."/>
            <person name="Teeling E.C."/>
        </authorList>
    </citation>
    <scope>NUCLEOTIDE SEQUENCE [LARGE SCALE GENOMIC DNA]</scope>
    <source>
        <strain evidence="2">Bat1K_MPI-CBG_1</strain>
    </source>
</reference>
<evidence type="ECO:0000313" key="2">
    <source>
        <dbReference type="EMBL" id="KAF6114761.1"/>
    </source>
</evidence>
<evidence type="ECO:0000313" key="3">
    <source>
        <dbReference type="Proteomes" id="UP000664940"/>
    </source>
</evidence>
<gene>
    <name evidence="2" type="ORF">HJG60_010695</name>
</gene>
<name>A0A834EF22_9CHIR</name>
<feature type="region of interest" description="Disordered" evidence="1">
    <location>
        <begin position="19"/>
        <end position="41"/>
    </location>
</feature>
<dbReference type="EMBL" id="JABVXQ010000004">
    <property type="protein sequence ID" value="KAF6114761.1"/>
    <property type="molecule type" value="Genomic_DNA"/>
</dbReference>
<comment type="caution">
    <text evidence="2">The sequence shown here is derived from an EMBL/GenBank/DDBJ whole genome shotgun (WGS) entry which is preliminary data.</text>
</comment>
<dbReference type="Proteomes" id="UP000664940">
    <property type="component" value="Unassembled WGS sequence"/>
</dbReference>
<feature type="compositionally biased region" description="Polar residues" evidence="1">
    <location>
        <begin position="19"/>
        <end position="37"/>
    </location>
</feature>
<organism evidence="2 3">
    <name type="scientific">Phyllostomus discolor</name>
    <name type="common">pale spear-nosed bat</name>
    <dbReference type="NCBI Taxonomy" id="89673"/>
    <lineage>
        <taxon>Eukaryota</taxon>
        <taxon>Metazoa</taxon>
        <taxon>Chordata</taxon>
        <taxon>Craniata</taxon>
        <taxon>Vertebrata</taxon>
        <taxon>Euteleostomi</taxon>
        <taxon>Mammalia</taxon>
        <taxon>Eutheria</taxon>
        <taxon>Laurasiatheria</taxon>
        <taxon>Chiroptera</taxon>
        <taxon>Yangochiroptera</taxon>
        <taxon>Phyllostomidae</taxon>
        <taxon>Phyllostominae</taxon>
        <taxon>Phyllostomus</taxon>
    </lineage>
</organism>
<protein>
    <submittedName>
        <fullName evidence="2">Uncharacterized protein</fullName>
    </submittedName>
</protein>